<dbReference type="Gene3D" id="1.10.10.10">
    <property type="entry name" value="Winged helix-like DNA-binding domain superfamily/Winged helix DNA-binding domain"/>
    <property type="match status" value="1"/>
</dbReference>
<dbReference type="Proteomes" id="UP001141619">
    <property type="component" value="Unassembled WGS sequence"/>
</dbReference>
<protein>
    <submittedName>
        <fullName evidence="5">Lrp/AsnC family transcriptional regulator</fullName>
    </submittedName>
</protein>
<proteinExistence type="predicted"/>
<dbReference type="GO" id="GO:0043200">
    <property type="term" value="P:response to amino acid"/>
    <property type="evidence" value="ECO:0007669"/>
    <property type="project" value="TreeGrafter"/>
</dbReference>
<accession>A0A9X3TYB6</accession>
<evidence type="ECO:0000259" key="4">
    <source>
        <dbReference type="PROSITE" id="PS50956"/>
    </source>
</evidence>
<dbReference type="Gene3D" id="3.30.70.920">
    <property type="match status" value="1"/>
</dbReference>
<dbReference type="InterPro" id="IPR036390">
    <property type="entry name" value="WH_DNA-bd_sf"/>
</dbReference>
<dbReference type="SMART" id="SM00344">
    <property type="entry name" value="HTH_ASNC"/>
    <property type="match status" value="1"/>
</dbReference>
<dbReference type="CDD" id="cd00090">
    <property type="entry name" value="HTH_ARSR"/>
    <property type="match status" value="1"/>
</dbReference>
<dbReference type="InterPro" id="IPR019885">
    <property type="entry name" value="Tscrpt_reg_HTH_AsnC-type_CS"/>
</dbReference>
<evidence type="ECO:0000256" key="2">
    <source>
        <dbReference type="ARBA" id="ARBA00023125"/>
    </source>
</evidence>
<dbReference type="Pfam" id="PF13412">
    <property type="entry name" value="HTH_24"/>
    <property type="match status" value="1"/>
</dbReference>
<dbReference type="GO" id="GO:0005829">
    <property type="term" value="C:cytosol"/>
    <property type="evidence" value="ECO:0007669"/>
    <property type="project" value="TreeGrafter"/>
</dbReference>
<dbReference type="InterPro" id="IPR019887">
    <property type="entry name" value="Tscrpt_reg_AsnC/Lrp_C"/>
</dbReference>
<keyword evidence="1" id="KW-0805">Transcription regulation</keyword>
<dbReference type="PRINTS" id="PR00033">
    <property type="entry name" value="HTHASNC"/>
</dbReference>
<evidence type="ECO:0000313" key="5">
    <source>
        <dbReference type="EMBL" id="MDA5193979.1"/>
    </source>
</evidence>
<dbReference type="GO" id="GO:0006355">
    <property type="term" value="P:regulation of DNA-templated transcription"/>
    <property type="evidence" value="ECO:0007669"/>
    <property type="project" value="UniProtKB-ARBA"/>
</dbReference>
<dbReference type="Pfam" id="PF01037">
    <property type="entry name" value="AsnC_trans_reg"/>
    <property type="match status" value="1"/>
</dbReference>
<dbReference type="InterPro" id="IPR036388">
    <property type="entry name" value="WH-like_DNA-bd_sf"/>
</dbReference>
<dbReference type="GO" id="GO:0043565">
    <property type="term" value="F:sequence-specific DNA binding"/>
    <property type="evidence" value="ECO:0007669"/>
    <property type="project" value="InterPro"/>
</dbReference>
<dbReference type="PANTHER" id="PTHR30154:SF34">
    <property type="entry name" value="TRANSCRIPTIONAL REGULATOR AZLB"/>
    <property type="match status" value="1"/>
</dbReference>
<keyword evidence="6" id="KW-1185">Reference proteome</keyword>
<sequence>MKRLIKLDRINRKILTVLQSNARISNIELADKVGLSPSACLQRTKALEDAGYILQYVMAVDLDKICINVMIYVEFTLEKHRMQDLERFERTVRTIPELVDCLRVSGRFDYISFVVCNSIADFNKLCDDLLSRDLGISSIRSNVVLDKPKWFGGYPLDDLEWKEGV</sequence>
<dbReference type="SUPFAM" id="SSF54909">
    <property type="entry name" value="Dimeric alpha+beta barrel"/>
    <property type="match status" value="1"/>
</dbReference>
<dbReference type="AlphaFoldDB" id="A0A9X3TYB6"/>
<keyword evidence="3" id="KW-0804">Transcription</keyword>
<feature type="domain" description="HTH asnC-type" evidence="4">
    <location>
        <begin position="7"/>
        <end position="68"/>
    </location>
</feature>
<dbReference type="InterPro" id="IPR019888">
    <property type="entry name" value="Tscrpt_reg_AsnC-like"/>
</dbReference>
<dbReference type="EMBL" id="JANWOI010000003">
    <property type="protein sequence ID" value="MDA5193979.1"/>
    <property type="molecule type" value="Genomic_DNA"/>
</dbReference>
<comment type="caution">
    <text evidence="5">The sequence shown here is derived from an EMBL/GenBank/DDBJ whole genome shotgun (WGS) entry which is preliminary data.</text>
</comment>
<dbReference type="InterPro" id="IPR000485">
    <property type="entry name" value="AsnC-type_HTH_dom"/>
</dbReference>
<name>A0A9X3TYB6_9PROT</name>
<dbReference type="InterPro" id="IPR011991">
    <property type="entry name" value="ArsR-like_HTH"/>
</dbReference>
<organism evidence="5 6">
    <name type="scientific">Govanella unica</name>
    <dbReference type="NCBI Taxonomy" id="2975056"/>
    <lineage>
        <taxon>Bacteria</taxon>
        <taxon>Pseudomonadati</taxon>
        <taxon>Pseudomonadota</taxon>
        <taxon>Alphaproteobacteria</taxon>
        <taxon>Emcibacterales</taxon>
        <taxon>Govanellaceae</taxon>
        <taxon>Govanella</taxon>
    </lineage>
</organism>
<dbReference type="PANTHER" id="PTHR30154">
    <property type="entry name" value="LEUCINE-RESPONSIVE REGULATORY PROTEIN"/>
    <property type="match status" value="1"/>
</dbReference>
<dbReference type="InterPro" id="IPR011008">
    <property type="entry name" value="Dimeric_a/b-barrel"/>
</dbReference>
<keyword evidence="2" id="KW-0238">DNA-binding</keyword>
<dbReference type="SUPFAM" id="SSF46785">
    <property type="entry name" value="Winged helix' DNA-binding domain"/>
    <property type="match status" value="1"/>
</dbReference>
<dbReference type="RefSeq" id="WP_274943685.1">
    <property type="nucleotide sequence ID" value="NZ_JANWOI010000003.1"/>
</dbReference>
<evidence type="ECO:0000256" key="1">
    <source>
        <dbReference type="ARBA" id="ARBA00023015"/>
    </source>
</evidence>
<reference evidence="5" key="2">
    <citation type="journal article" date="2023" name="Syst. Appl. Microbiol.">
        <title>Govania unica gen. nov., sp. nov., a rare biosphere bacterium that represents a novel family in the class Alphaproteobacteria.</title>
        <authorList>
            <person name="Vandamme P."/>
            <person name="Peeters C."/>
            <person name="Hettiarachchi A."/>
            <person name="Cnockaert M."/>
            <person name="Carlier A."/>
        </authorList>
    </citation>
    <scope>NUCLEOTIDE SEQUENCE</scope>
    <source>
        <strain evidence="5">LMG 31809</strain>
    </source>
</reference>
<evidence type="ECO:0000313" key="6">
    <source>
        <dbReference type="Proteomes" id="UP001141619"/>
    </source>
</evidence>
<reference evidence="5" key="1">
    <citation type="submission" date="2022-08" db="EMBL/GenBank/DDBJ databases">
        <authorList>
            <person name="Vandamme P."/>
            <person name="Hettiarachchi A."/>
            <person name="Peeters C."/>
            <person name="Cnockaert M."/>
            <person name="Carlier A."/>
        </authorList>
    </citation>
    <scope>NUCLEOTIDE SEQUENCE</scope>
    <source>
        <strain evidence="5">LMG 31809</strain>
    </source>
</reference>
<dbReference type="PROSITE" id="PS00519">
    <property type="entry name" value="HTH_ASNC_1"/>
    <property type="match status" value="1"/>
</dbReference>
<gene>
    <name evidence="5" type="ORF">NYP16_08450</name>
</gene>
<evidence type="ECO:0000256" key="3">
    <source>
        <dbReference type="ARBA" id="ARBA00023163"/>
    </source>
</evidence>
<dbReference type="PROSITE" id="PS50956">
    <property type="entry name" value="HTH_ASNC_2"/>
    <property type="match status" value="1"/>
</dbReference>